<dbReference type="PIRSF" id="PIRSF004692">
    <property type="entry name" value="KdsD_KpsF"/>
    <property type="match status" value="1"/>
</dbReference>
<dbReference type="eggNOG" id="COG0794">
    <property type="taxonomic scope" value="Bacteria"/>
</dbReference>
<dbReference type="GO" id="GO:0019146">
    <property type="term" value="F:arabinose-5-phosphate isomerase activity"/>
    <property type="evidence" value="ECO:0007669"/>
    <property type="project" value="UniProtKB-ARBA"/>
</dbReference>
<dbReference type="InterPro" id="IPR035474">
    <property type="entry name" value="SIS_Kpsf"/>
</dbReference>
<dbReference type="InterPro" id="IPR046348">
    <property type="entry name" value="SIS_dom_sf"/>
</dbReference>
<dbReference type="EMBL" id="DF820463">
    <property type="protein sequence ID" value="GAK55536.1"/>
    <property type="molecule type" value="Genomic_DNA"/>
</dbReference>
<dbReference type="Pfam" id="PF01380">
    <property type="entry name" value="SIS"/>
    <property type="match status" value="1"/>
</dbReference>
<gene>
    <name evidence="10" type="ORF">U27_02370</name>
</gene>
<dbReference type="PROSITE" id="PS51464">
    <property type="entry name" value="SIS"/>
    <property type="match status" value="1"/>
</dbReference>
<evidence type="ECO:0000313" key="11">
    <source>
        <dbReference type="Proteomes" id="UP000030661"/>
    </source>
</evidence>
<feature type="site" description="Catalytically relevant" evidence="6">
    <location>
        <position position="147"/>
    </location>
</feature>
<feature type="domain" description="SIS" evidence="9">
    <location>
        <begin position="36"/>
        <end position="179"/>
    </location>
</feature>
<evidence type="ECO:0000259" key="9">
    <source>
        <dbReference type="PROSITE" id="PS51464"/>
    </source>
</evidence>
<keyword evidence="2" id="KW-0677">Repeat</keyword>
<dbReference type="GO" id="GO:0005975">
    <property type="term" value="P:carbohydrate metabolic process"/>
    <property type="evidence" value="ECO:0007669"/>
    <property type="project" value="InterPro"/>
</dbReference>
<evidence type="ECO:0000256" key="1">
    <source>
        <dbReference type="ARBA" id="ARBA00008165"/>
    </source>
</evidence>
<name>A0A0S6W771_VECG1</name>
<dbReference type="InterPro" id="IPR046342">
    <property type="entry name" value="CBS_dom_sf"/>
</dbReference>
<dbReference type="GO" id="GO:0046872">
    <property type="term" value="F:metal ion binding"/>
    <property type="evidence" value="ECO:0007669"/>
    <property type="project" value="UniProtKB-KW"/>
</dbReference>
<keyword evidence="3 7" id="KW-0129">CBS domain</keyword>
<dbReference type="SUPFAM" id="SSF53697">
    <property type="entry name" value="SIS domain"/>
    <property type="match status" value="1"/>
</dbReference>
<evidence type="ECO:0000256" key="6">
    <source>
        <dbReference type="PIRSR" id="PIRSR004692-3"/>
    </source>
</evidence>
<feature type="site" description="Catalytically relevant" evidence="6">
    <location>
        <position position="54"/>
    </location>
</feature>
<evidence type="ECO:0000256" key="5">
    <source>
        <dbReference type="PIRSR" id="PIRSR004692-2"/>
    </source>
</evidence>
<dbReference type="GO" id="GO:1901135">
    <property type="term" value="P:carbohydrate derivative metabolic process"/>
    <property type="evidence" value="ECO:0007669"/>
    <property type="project" value="InterPro"/>
</dbReference>
<evidence type="ECO:0000313" key="10">
    <source>
        <dbReference type="EMBL" id="GAK55536.1"/>
    </source>
</evidence>
<accession>A0A0S6W771</accession>
<evidence type="ECO:0000256" key="7">
    <source>
        <dbReference type="PROSITE-ProRule" id="PRU00703"/>
    </source>
</evidence>
<feature type="domain" description="CBS" evidence="8">
    <location>
        <begin position="205"/>
        <end position="267"/>
    </location>
</feature>
<dbReference type="InterPro" id="IPR000644">
    <property type="entry name" value="CBS_dom"/>
</dbReference>
<dbReference type="InterPro" id="IPR004800">
    <property type="entry name" value="KdsD/KpsF-type"/>
</dbReference>
<feature type="domain" description="CBS" evidence="8">
    <location>
        <begin position="274"/>
        <end position="327"/>
    </location>
</feature>
<protein>
    <submittedName>
        <fullName evidence="10">Sugar isomerase, KpsF/GutQ family</fullName>
    </submittedName>
</protein>
<dbReference type="Gene3D" id="3.10.580.10">
    <property type="entry name" value="CBS-domain"/>
    <property type="match status" value="1"/>
</dbReference>
<evidence type="ECO:0000259" key="8">
    <source>
        <dbReference type="PROSITE" id="PS51371"/>
    </source>
</evidence>
<feature type="site" description="Catalytically relevant" evidence="6">
    <location>
        <position position="106"/>
    </location>
</feature>
<dbReference type="FunFam" id="3.40.50.10490:FF:000011">
    <property type="entry name" value="Arabinose 5-phosphate isomerase"/>
    <property type="match status" value="1"/>
</dbReference>
<dbReference type="AlphaFoldDB" id="A0A0S6W771"/>
<dbReference type="SMART" id="SM00116">
    <property type="entry name" value="CBS"/>
    <property type="match status" value="2"/>
</dbReference>
<organism evidence="10 11">
    <name type="scientific">Vecturithrix granuli</name>
    <dbReference type="NCBI Taxonomy" id="1499967"/>
    <lineage>
        <taxon>Bacteria</taxon>
        <taxon>Candidatus Moduliflexota</taxon>
        <taxon>Candidatus Vecturitrichia</taxon>
        <taxon>Candidatus Vecturitrichales</taxon>
        <taxon>Candidatus Vecturitrichaceae</taxon>
        <taxon>Candidatus Vecturithrix</taxon>
    </lineage>
</organism>
<feature type="binding site" evidence="5">
    <location>
        <position position="77"/>
    </location>
    <ligand>
        <name>Zn(2+)</name>
        <dbReference type="ChEBI" id="CHEBI:29105"/>
    </ligand>
</feature>
<dbReference type="STRING" id="1499967.U27_02370"/>
<proteinExistence type="inferred from homology"/>
<keyword evidence="11" id="KW-1185">Reference proteome</keyword>
<dbReference type="InterPro" id="IPR050986">
    <property type="entry name" value="GutQ/KpsF_isomerases"/>
</dbReference>
<keyword evidence="5" id="KW-0862">Zinc</keyword>
<dbReference type="PANTHER" id="PTHR42745">
    <property type="match status" value="1"/>
</dbReference>
<dbReference type="CDD" id="cd04604">
    <property type="entry name" value="CBS_pair_SIS_assoc"/>
    <property type="match status" value="1"/>
</dbReference>
<reference evidence="10 11" key="1">
    <citation type="journal article" date="2015" name="PeerJ">
        <title>First genomic representation of candidate bacterial phylum KSB3 points to enhanced environmental sensing as a trigger of wastewater bulking.</title>
        <authorList>
            <person name="Sekiguchi Y."/>
            <person name="Ohashi A."/>
            <person name="Parks D.H."/>
            <person name="Yamauchi T."/>
            <person name="Tyson G.W."/>
            <person name="Hugenholtz P."/>
        </authorList>
    </citation>
    <scope>NUCLEOTIDE SEQUENCE [LARGE SCALE GENOMIC DNA]</scope>
</reference>
<dbReference type="Proteomes" id="UP000030661">
    <property type="component" value="Unassembled WGS sequence"/>
</dbReference>
<evidence type="ECO:0000256" key="2">
    <source>
        <dbReference type="ARBA" id="ARBA00022737"/>
    </source>
</evidence>
<evidence type="ECO:0000256" key="4">
    <source>
        <dbReference type="PIRNR" id="PIRNR004692"/>
    </source>
</evidence>
<dbReference type="GO" id="GO:0097367">
    <property type="term" value="F:carbohydrate derivative binding"/>
    <property type="evidence" value="ECO:0007669"/>
    <property type="project" value="InterPro"/>
</dbReference>
<dbReference type="CDD" id="cd05014">
    <property type="entry name" value="SIS_Kpsf"/>
    <property type="match status" value="1"/>
</dbReference>
<dbReference type="Pfam" id="PF00571">
    <property type="entry name" value="CBS"/>
    <property type="match status" value="2"/>
</dbReference>
<dbReference type="eggNOG" id="COG0517">
    <property type="taxonomic scope" value="Bacteria"/>
</dbReference>
<dbReference type="Gene3D" id="3.40.50.10490">
    <property type="entry name" value="Glucose-6-phosphate isomerase like protein, domain 1"/>
    <property type="match status" value="1"/>
</dbReference>
<dbReference type="PROSITE" id="PS51371">
    <property type="entry name" value="CBS"/>
    <property type="match status" value="2"/>
</dbReference>
<dbReference type="PANTHER" id="PTHR42745:SF1">
    <property type="entry name" value="ARABINOSE 5-PHOSPHATE ISOMERASE KDSD"/>
    <property type="match status" value="1"/>
</dbReference>
<comment type="similarity">
    <text evidence="1 4">Belongs to the SIS family. GutQ/KpsF subfamily.</text>
</comment>
<dbReference type="HOGENOM" id="CLU_040681_13_1_0"/>
<dbReference type="InterPro" id="IPR001347">
    <property type="entry name" value="SIS_dom"/>
</dbReference>
<keyword evidence="10" id="KW-0413">Isomerase</keyword>
<keyword evidence="5" id="KW-0479">Metal-binding</keyword>
<feature type="site" description="Catalytically relevant" evidence="6">
    <location>
        <position position="188"/>
    </location>
</feature>
<sequence length="327" mass="34859">MFTLTPTMHVAELLETEAEAIMRVAAQLQPDQVEKALSLLATCQGKVIVIGVGKSGIIAQKIAATFRSIGVVSVALHPCDALHGDLGVITSEDIAILLSHSGETEEILNIIPHLNRRSVPLIAIVGNLNSSLARQADVILDATIQREMCPLNLAPTTSTIVALALGDALVMTIMQIKNVTPESFAFNHPAGRLGKRLTLQVRDLMHSGLDNPSLPSQASWLEIVSTISKGGMGAVNIVNSSGQLVGLITDGDLRRCVEKTPPMHLETLDAAAIMTAAPVVVGPDTLAYDALKLMENRLSQISVLPVVDEHRKCLGLIRLHDIVRCGL</sequence>
<evidence type="ECO:0000256" key="3">
    <source>
        <dbReference type="ARBA" id="ARBA00023122"/>
    </source>
</evidence>
<dbReference type="NCBIfam" id="TIGR00393">
    <property type="entry name" value="kpsF"/>
    <property type="match status" value="1"/>
</dbReference>